<dbReference type="PANTHER" id="PTHR12215:SF10">
    <property type="entry name" value="L-AMINOADIPATE-SEMIALDEHYDE DEHYDROGENASE-PHOSPHOPANTETHEINYL TRANSFERASE"/>
    <property type="match status" value="1"/>
</dbReference>
<protein>
    <recommendedName>
        <fullName evidence="1">holo-[acyl-carrier-protein] synthase</fullName>
        <ecNumber evidence="1">2.7.8.7</ecNumber>
    </recommendedName>
</protein>
<dbReference type="AlphaFoldDB" id="A0A2R6XEL8"/>
<dbReference type="Pfam" id="PF22624">
    <property type="entry name" value="AASDHPPT_N"/>
    <property type="match status" value="1"/>
</dbReference>
<dbReference type="InterPro" id="IPR037143">
    <property type="entry name" value="4-PPantetheinyl_Trfase_dom_sf"/>
</dbReference>
<dbReference type="InterPro" id="IPR050559">
    <property type="entry name" value="P-Pant_transferase_sf"/>
</dbReference>
<dbReference type="GO" id="GO:0000287">
    <property type="term" value="F:magnesium ion binding"/>
    <property type="evidence" value="ECO:0007669"/>
    <property type="project" value="InterPro"/>
</dbReference>
<evidence type="ECO:0000313" key="6">
    <source>
        <dbReference type="Proteomes" id="UP000244005"/>
    </source>
</evidence>
<feature type="domain" description="4'-phosphopantetheinyl transferase N-terminal" evidence="4">
    <location>
        <begin position="14"/>
        <end position="112"/>
    </location>
</feature>
<organism evidence="5 6">
    <name type="scientific">Marchantia polymorpha</name>
    <name type="common">Common liverwort</name>
    <name type="synonym">Marchantia aquatica</name>
    <dbReference type="NCBI Taxonomy" id="3197"/>
    <lineage>
        <taxon>Eukaryota</taxon>
        <taxon>Viridiplantae</taxon>
        <taxon>Streptophyta</taxon>
        <taxon>Embryophyta</taxon>
        <taxon>Marchantiophyta</taxon>
        <taxon>Marchantiopsida</taxon>
        <taxon>Marchantiidae</taxon>
        <taxon>Marchantiales</taxon>
        <taxon>Marchantiaceae</taxon>
        <taxon>Marchantia</taxon>
    </lineage>
</organism>
<dbReference type="Gramene" id="Mp4g24110.1">
    <property type="protein sequence ID" value="Mp4g24110.1.cds"/>
    <property type="gene ID" value="Mp4g24110"/>
</dbReference>
<evidence type="ECO:0000256" key="1">
    <source>
        <dbReference type="ARBA" id="ARBA00013172"/>
    </source>
</evidence>
<evidence type="ECO:0000313" key="5">
    <source>
        <dbReference type="EMBL" id="PTQ44550.1"/>
    </source>
</evidence>
<dbReference type="OrthoDB" id="26719at2759"/>
<dbReference type="GO" id="GO:0005829">
    <property type="term" value="C:cytosol"/>
    <property type="evidence" value="ECO:0000318"/>
    <property type="project" value="GO_Central"/>
</dbReference>
<dbReference type="GO" id="GO:0019878">
    <property type="term" value="P:lysine biosynthetic process via aminoadipic acid"/>
    <property type="evidence" value="ECO:0000318"/>
    <property type="project" value="GO_Central"/>
</dbReference>
<dbReference type="Gene3D" id="3.90.470.20">
    <property type="entry name" value="4'-phosphopantetheinyl transferase domain"/>
    <property type="match status" value="2"/>
</dbReference>
<dbReference type="FunFam" id="3.90.470.20:FF:000003">
    <property type="entry name" value="L-aminoadipate-semialdehyde dehydrogenase-phosphopantetheinyl transferase"/>
    <property type="match status" value="1"/>
</dbReference>
<sequence length="290" mass="33370">METGVQRWAVNVGMWSPSEAQFSGFVGLLPIAERPLVLRYVKFEDKKKALVSRLLQRKLVHSLLDVEYGDIVIERTREGKPYLANQIDCCEMPNFNFNVSHQGNFVVLASEPLCIVGVDVMTHQPVREELPVAFFEPFKNCYTDFEWNMVMSAGPKSVALFDQFYRYRLWCLKEAYIKAIGIGLGFDLLRAEFFHPSGNIWSDVARVRIDCEEKEDWIFCLHKLDDDHWACVAKGAPEDAVESYRKTLQRISFDSTSLRAAVEAPEKQFRILEVGDLVPHNYKMDLENSC</sequence>
<dbReference type="SUPFAM" id="SSF56214">
    <property type="entry name" value="4'-phosphopantetheinyl transferase"/>
    <property type="match status" value="2"/>
</dbReference>
<dbReference type="InterPro" id="IPR008278">
    <property type="entry name" value="4-PPantetheinyl_Trfase_dom"/>
</dbReference>
<dbReference type="EC" id="2.7.8.7" evidence="1"/>
<proteinExistence type="predicted"/>
<dbReference type="InterPro" id="IPR055066">
    <property type="entry name" value="AASDHPPT_N"/>
</dbReference>
<dbReference type="GO" id="GO:0008897">
    <property type="term" value="F:holo-[acyl-carrier-protein] synthase activity"/>
    <property type="evidence" value="ECO:0000318"/>
    <property type="project" value="GO_Central"/>
</dbReference>
<dbReference type="PANTHER" id="PTHR12215">
    <property type="entry name" value="PHOSPHOPANTETHEINE TRANSFERASE"/>
    <property type="match status" value="1"/>
</dbReference>
<evidence type="ECO:0000256" key="2">
    <source>
        <dbReference type="ARBA" id="ARBA00022679"/>
    </source>
</evidence>
<dbReference type="Proteomes" id="UP000244005">
    <property type="component" value="Unassembled WGS sequence"/>
</dbReference>
<dbReference type="EMBL" id="KZ772692">
    <property type="protein sequence ID" value="PTQ44550.1"/>
    <property type="molecule type" value="Genomic_DNA"/>
</dbReference>
<keyword evidence="2" id="KW-0808">Transferase</keyword>
<name>A0A2R6XEL8_MARPO</name>
<reference evidence="6" key="1">
    <citation type="journal article" date="2017" name="Cell">
        <title>Insights into land plant evolution garnered from the Marchantia polymorpha genome.</title>
        <authorList>
            <person name="Bowman J.L."/>
            <person name="Kohchi T."/>
            <person name="Yamato K.T."/>
            <person name="Jenkins J."/>
            <person name="Shu S."/>
            <person name="Ishizaki K."/>
            <person name="Yamaoka S."/>
            <person name="Nishihama R."/>
            <person name="Nakamura Y."/>
            <person name="Berger F."/>
            <person name="Adam C."/>
            <person name="Aki S.S."/>
            <person name="Althoff F."/>
            <person name="Araki T."/>
            <person name="Arteaga-Vazquez M.A."/>
            <person name="Balasubrmanian S."/>
            <person name="Barry K."/>
            <person name="Bauer D."/>
            <person name="Boehm C.R."/>
            <person name="Briginshaw L."/>
            <person name="Caballero-Perez J."/>
            <person name="Catarino B."/>
            <person name="Chen F."/>
            <person name="Chiyoda S."/>
            <person name="Chovatia M."/>
            <person name="Davies K.M."/>
            <person name="Delmans M."/>
            <person name="Demura T."/>
            <person name="Dierschke T."/>
            <person name="Dolan L."/>
            <person name="Dorantes-Acosta A.E."/>
            <person name="Eklund D.M."/>
            <person name="Florent S.N."/>
            <person name="Flores-Sandoval E."/>
            <person name="Fujiyama A."/>
            <person name="Fukuzawa H."/>
            <person name="Galik B."/>
            <person name="Grimanelli D."/>
            <person name="Grimwood J."/>
            <person name="Grossniklaus U."/>
            <person name="Hamada T."/>
            <person name="Haseloff J."/>
            <person name="Hetherington A.J."/>
            <person name="Higo A."/>
            <person name="Hirakawa Y."/>
            <person name="Hundley H.N."/>
            <person name="Ikeda Y."/>
            <person name="Inoue K."/>
            <person name="Inoue S.I."/>
            <person name="Ishida S."/>
            <person name="Jia Q."/>
            <person name="Kakita M."/>
            <person name="Kanazawa T."/>
            <person name="Kawai Y."/>
            <person name="Kawashima T."/>
            <person name="Kennedy M."/>
            <person name="Kinose K."/>
            <person name="Kinoshita T."/>
            <person name="Kohara Y."/>
            <person name="Koide E."/>
            <person name="Komatsu K."/>
            <person name="Kopischke S."/>
            <person name="Kubo M."/>
            <person name="Kyozuka J."/>
            <person name="Lagercrantz U."/>
            <person name="Lin S.S."/>
            <person name="Lindquist E."/>
            <person name="Lipzen A.M."/>
            <person name="Lu C.W."/>
            <person name="De Luna E."/>
            <person name="Martienssen R.A."/>
            <person name="Minamino N."/>
            <person name="Mizutani M."/>
            <person name="Mizutani M."/>
            <person name="Mochizuki N."/>
            <person name="Monte I."/>
            <person name="Mosher R."/>
            <person name="Nagasaki H."/>
            <person name="Nakagami H."/>
            <person name="Naramoto S."/>
            <person name="Nishitani K."/>
            <person name="Ohtani M."/>
            <person name="Okamoto T."/>
            <person name="Okumura M."/>
            <person name="Phillips J."/>
            <person name="Pollak B."/>
            <person name="Reinders A."/>
            <person name="Rovekamp M."/>
            <person name="Sano R."/>
            <person name="Sawa S."/>
            <person name="Schmid M.W."/>
            <person name="Shirakawa M."/>
            <person name="Solano R."/>
            <person name="Spunde A."/>
            <person name="Suetsugu N."/>
            <person name="Sugano S."/>
            <person name="Sugiyama A."/>
            <person name="Sun R."/>
            <person name="Suzuki Y."/>
            <person name="Takenaka M."/>
            <person name="Takezawa D."/>
            <person name="Tomogane H."/>
            <person name="Tsuzuki M."/>
            <person name="Ueda T."/>
            <person name="Umeda M."/>
            <person name="Ward J.M."/>
            <person name="Watanabe Y."/>
            <person name="Yazaki K."/>
            <person name="Yokoyama R."/>
            <person name="Yoshitake Y."/>
            <person name="Yotsui I."/>
            <person name="Zachgo S."/>
            <person name="Schmutz J."/>
        </authorList>
    </citation>
    <scope>NUCLEOTIDE SEQUENCE [LARGE SCALE GENOMIC DNA]</scope>
    <source>
        <strain evidence="6">Tak-1</strain>
    </source>
</reference>
<feature type="domain" description="4'-phosphopantetheinyl transferase" evidence="3">
    <location>
        <begin position="116"/>
        <end position="231"/>
    </location>
</feature>
<keyword evidence="6" id="KW-1185">Reference proteome</keyword>
<evidence type="ECO:0000259" key="3">
    <source>
        <dbReference type="Pfam" id="PF01648"/>
    </source>
</evidence>
<evidence type="ECO:0000259" key="4">
    <source>
        <dbReference type="Pfam" id="PF22624"/>
    </source>
</evidence>
<dbReference type="Pfam" id="PF01648">
    <property type="entry name" value="ACPS"/>
    <property type="match status" value="1"/>
</dbReference>
<accession>A0A2R6XEL8</accession>
<gene>
    <name evidence="5" type="ORF">MARPO_0020s0170</name>
</gene>